<evidence type="ECO:0000256" key="2">
    <source>
        <dbReference type="ARBA" id="ARBA00012035"/>
    </source>
</evidence>
<feature type="domain" description="Carbohydrate kinase PfkB" evidence="13">
    <location>
        <begin position="1"/>
        <end position="296"/>
    </location>
</feature>
<evidence type="ECO:0000256" key="5">
    <source>
        <dbReference type="ARBA" id="ARBA00022723"/>
    </source>
</evidence>
<feature type="binding site" evidence="12">
    <location>
        <position position="289"/>
    </location>
    <ligand>
        <name>K(+)</name>
        <dbReference type="ChEBI" id="CHEBI:29103"/>
    </ligand>
</feature>
<feature type="binding site" evidence="12">
    <location>
        <position position="278"/>
    </location>
    <ligand>
        <name>ATP</name>
        <dbReference type="ChEBI" id="CHEBI:30616"/>
    </ligand>
</feature>
<feature type="active site" description="Proton acceptor" evidence="12">
    <location>
        <position position="253"/>
    </location>
</feature>
<proteinExistence type="inferred from homology"/>
<keyword evidence="12" id="KW-0963">Cytoplasm</keyword>
<dbReference type="GO" id="GO:0046872">
    <property type="term" value="F:metal ion binding"/>
    <property type="evidence" value="ECO:0007669"/>
    <property type="project" value="UniProtKB-KW"/>
</dbReference>
<comment type="catalytic activity">
    <reaction evidence="12">
        <text>D-ribose + ATP = D-ribose 5-phosphate + ADP + H(+)</text>
        <dbReference type="Rhea" id="RHEA:13697"/>
        <dbReference type="ChEBI" id="CHEBI:15378"/>
        <dbReference type="ChEBI" id="CHEBI:30616"/>
        <dbReference type="ChEBI" id="CHEBI:47013"/>
        <dbReference type="ChEBI" id="CHEBI:78346"/>
        <dbReference type="ChEBI" id="CHEBI:456216"/>
        <dbReference type="EC" id="2.7.1.15"/>
    </reaction>
</comment>
<dbReference type="HAMAP" id="MF_01987">
    <property type="entry name" value="Ribokinase"/>
    <property type="match status" value="1"/>
</dbReference>
<evidence type="ECO:0000256" key="11">
    <source>
        <dbReference type="ARBA" id="ARBA00023277"/>
    </source>
</evidence>
<dbReference type="Pfam" id="PF00294">
    <property type="entry name" value="PfkB"/>
    <property type="match status" value="1"/>
</dbReference>
<feature type="binding site" evidence="12">
    <location>
        <position position="253"/>
    </location>
    <ligand>
        <name>substrate</name>
    </ligand>
</feature>
<keyword evidence="4 12" id="KW-0808">Transferase</keyword>
<evidence type="ECO:0000256" key="10">
    <source>
        <dbReference type="ARBA" id="ARBA00022958"/>
    </source>
</evidence>
<comment type="caution">
    <text evidence="12">Lacks conserved residue(s) required for the propagation of feature annotation.</text>
</comment>
<feature type="binding site" evidence="12">
    <location>
        <position position="293"/>
    </location>
    <ligand>
        <name>K(+)</name>
        <dbReference type="ChEBI" id="CHEBI:29103"/>
    </ligand>
</feature>
<comment type="function">
    <text evidence="12">Catalyzes the phosphorylation of ribose at O-5 in a reaction requiring ATP and magnesium. The resulting D-ribose-5-phosphate can then be used either for sythesis of nucleotides, histidine, and tryptophan, or as a component of the pentose phosphate pathway.</text>
</comment>
<feature type="binding site" evidence="12">
    <location>
        <begin position="252"/>
        <end position="253"/>
    </location>
    <ligand>
        <name>ATP</name>
        <dbReference type="ChEBI" id="CHEBI:30616"/>
    </ligand>
</feature>
<dbReference type="InterPro" id="IPR002139">
    <property type="entry name" value="Ribo/fructo_kinase"/>
</dbReference>
<evidence type="ECO:0000256" key="3">
    <source>
        <dbReference type="ARBA" id="ARBA00016943"/>
    </source>
</evidence>
<comment type="activity regulation">
    <text evidence="12">Activated by a monovalent cation that binds near, but not in, the active site. The most likely occupant of the site in vivo is potassium. Ion binding induces a conformational change that may alter substrate affinity.</text>
</comment>
<evidence type="ECO:0000256" key="12">
    <source>
        <dbReference type="HAMAP-Rule" id="MF_01987"/>
    </source>
</evidence>
<dbReference type="RefSeq" id="WP_353949117.1">
    <property type="nucleotide sequence ID" value="NZ_CP159510.1"/>
</dbReference>
<keyword evidence="8 12" id="KW-0067">ATP-binding</keyword>
<dbReference type="PANTHER" id="PTHR10584">
    <property type="entry name" value="SUGAR KINASE"/>
    <property type="match status" value="1"/>
</dbReference>
<keyword evidence="5 12" id="KW-0479">Metal-binding</keyword>
<comment type="subunit">
    <text evidence="12">Homodimer.</text>
</comment>
<gene>
    <name evidence="12 14" type="primary">rbsK</name>
    <name evidence="14" type="ORF">ABNN70_06125</name>
</gene>
<keyword evidence="6 12" id="KW-0547">Nucleotide-binding</keyword>
<dbReference type="GO" id="GO:0019303">
    <property type="term" value="P:D-ribose catabolic process"/>
    <property type="evidence" value="ECO:0007669"/>
    <property type="project" value="UniProtKB-UniRule"/>
</dbReference>
<reference evidence="14" key="1">
    <citation type="submission" date="2024-06" db="EMBL/GenBank/DDBJ databases">
        <authorList>
            <person name="Fan A."/>
            <person name="Zhang F.Y."/>
            <person name="Zhang L."/>
        </authorList>
    </citation>
    <scope>NUCLEOTIDE SEQUENCE</scope>
    <source>
        <strain evidence="14">Y61</strain>
    </source>
</reference>
<feature type="binding site" evidence="12">
    <location>
        <begin position="39"/>
        <end position="43"/>
    </location>
    <ligand>
        <name>substrate</name>
    </ligand>
</feature>
<protein>
    <recommendedName>
        <fullName evidence="3 12">Ribokinase</fullName>
        <shortName evidence="12">RK</shortName>
        <ecNumber evidence="2 12">2.7.1.15</ecNumber>
    </recommendedName>
</protein>
<comment type="subcellular location">
    <subcellularLocation>
        <location evidence="12">Cytoplasm</location>
    </subcellularLocation>
</comment>
<organism evidence="14">
    <name type="scientific">Sporolactobacillus sp. Y61</name>
    <dbReference type="NCBI Taxonomy" id="3160863"/>
    <lineage>
        <taxon>Bacteria</taxon>
        <taxon>Bacillati</taxon>
        <taxon>Bacillota</taxon>
        <taxon>Bacilli</taxon>
        <taxon>Bacillales</taxon>
        <taxon>Sporolactobacillaceae</taxon>
        <taxon>Sporolactobacillus</taxon>
    </lineage>
</organism>
<feature type="binding site" evidence="12">
    <location>
        <position position="247"/>
    </location>
    <ligand>
        <name>K(+)</name>
        <dbReference type="ChEBI" id="CHEBI:29103"/>
    </ligand>
</feature>
<dbReference type="InterPro" id="IPR011611">
    <property type="entry name" value="PfkB_dom"/>
</dbReference>
<keyword evidence="7 12" id="KW-0418">Kinase</keyword>
<comment type="pathway">
    <text evidence="12">Carbohydrate metabolism; D-ribose degradation; D-ribose 5-phosphate from beta-D-ribopyranose: step 2/2.</text>
</comment>
<evidence type="ECO:0000313" key="14">
    <source>
        <dbReference type="EMBL" id="XCJ18035.1"/>
    </source>
</evidence>
<accession>A0AAU8IJA3</accession>
<evidence type="ECO:0000256" key="7">
    <source>
        <dbReference type="ARBA" id="ARBA00022777"/>
    </source>
</evidence>
<dbReference type="Gene3D" id="3.40.1190.20">
    <property type="match status" value="1"/>
</dbReference>
<dbReference type="PRINTS" id="PR00990">
    <property type="entry name" value="RIBOKINASE"/>
</dbReference>
<evidence type="ECO:0000256" key="8">
    <source>
        <dbReference type="ARBA" id="ARBA00022840"/>
    </source>
</evidence>
<name>A0AAU8IJA3_9BACL</name>
<comment type="cofactor">
    <cofactor evidence="12">
        <name>Mg(2+)</name>
        <dbReference type="ChEBI" id="CHEBI:18420"/>
    </cofactor>
    <text evidence="12">Requires a divalent cation, most likely magnesium in vivo, as an electrophilic catalyst to aid phosphoryl group transfer. It is the chelate of the metal and the nucleotide that is the actual substrate.</text>
</comment>
<dbReference type="PANTHER" id="PTHR10584:SF166">
    <property type="entry name" value="RIBOKINASE"/>
    <property type="match status" value="1"/>
</dbReference>
<dbReference type="InterPro" id="IPR011877">
    <property type="entry name" value="Ribokinase"/>
</dbReference>
<feature type="binding site" evidence="12">
    <location>
        <position position="287"/>
    </location>
    <ligand>
        <name>K(+)</name>
        <dbReference type="ChEBI" id="CHEBI:29103"/>
    </ligand>
</feature>
<dbReference type="EC" id="2.7.1.15" evidence="2 12"/>
<dbReference type="InterPro" id="IPR002173">
    <property type="entry name" value="Carboh/pur_kinase_PfkB_CS"/>
</dbReference>
<sequence length="314" mass="33417">MNRVMVLGSINVDTTLHLDHLPHPGETIFARQKTWAGGGKGANQAIAASRLGAQISFMGKVGEDSHGKAMIEALNKEGIDTSRIRISEQGTGEACILLDPAGQNSIIVHPGANQDIRSEDIDRLLSGMADYDLLMTQFETPVAAAVRAFRMAKERHVLTVLNPAPALESVDPELYQLTDLIIPNETESEALTGIKITNEASMKRSTAFFTEKGVGAAVITLGAEGAYYDLPEKGSGIIPAHKVRVVDTTAAGDTFIGALSTRLNRNLSNLAEAVAYANVAASLTVQQLGAQPSIPARKAVEAVEQSGTNGYRYH</sequence>
<dbReference type="CDD" id="cd01174">
    <property type="entry name" value="ribokinase"/>
    <property type="match status" value="1"/>
</dbReference>
<dbReference type="GO" id="GO:0004747">
    <property type="term" value="F:ribokinase activity"/>
    <property type="evidence" value="ECO:0007669"/>
    <property type="project" value="UniProtKB-UniRule"/>
</dbReference>
<feature type="binding site" evidence="12">
    <location>
        <position position="249"/>
    </location>
    <ligand>
        <name>K(+)</name>
        <dbReference type="ChEBI" id="CHEBI:29103"/>
    </ligand>
</feature>
<feature type="binding site" evidence="12">
    <location>
        <position position="284"/>
    </location>
    <ligand>
        <name>K(+)</name>
        <dbReference type="ChEBI" id="CHEBI:29103"/>
    </ligand>
</feature>
<evidence type="ECO:0000256" key="1">
    <source>
        <dbReference type="ARBA" id="ARBA00005380"/>
    </source>
</evidence>
<keyword evidence="10 12" id="KW-0630">Potassium</keyword>
<comment type="similarity">
    <text evidence="12">Belongs to the carbohydrate kinase PfkB family. Ribokinase subfamily.</text>
</comment>
<dbReference type="AlphaFoldDB" id="A0AAU8IJA3"/>
<dbReference type="SUPFAM" id="SSF53613">
    <property type="entry name" value="Ribokinase-like"/>
    <property type="match status" value="1"/>
</dbReference>
<evidence type="ECO:0000259" key="13">
    <source>
        <dbReference type="Pfam" id="PF00294"/>
    </source>
</evidence>
<dbReference type="NCBIfam" id="TIGR02152">
    <property type="entry name" value="D_ribokin_bact"/>
    <property type="match status" value="1"/>
</dbReference>
<dbReference type="GO" id="GO:0005737">
    <property type="term" value="C:cytoplasm"/>
    <property type="evidence" value="ECO:0007669"/>
    <property type="project" value="UniProtKB-SubCell"/>
</dbReference>
<comment type="similarity">
    <text evidence="1">Belongs to the carbohydrate kinase pfkB family.</text>
</comment>
<dbReference type="InterPro" id="IPR029056">
    <property type="entry name" value="Ribokinase-like"/>
</dbReference>
<feature type="binding site" evidence="12">
    <location>
        <position position="184"/>
    </location>
    <ligand>
        <name>ATP</name>
        <dbReference type="ChEBI" id="CHEBI:30616"/>
    </ligand>
</feature>
<evidence type="ECO:0000256" key="6">
    <source>
        <dbReference type="ARBA" id="ARBA00022741"/>
    </source>
</evidence>
<evidence type="ECO:0000256" key="9">
    <source>
        <dbReference type="ARBA" id="ARBA00022842"/>
    </source>
</evidence>
<dbReference type="EMBL" id="CP159510">
    <property type="protein sequence ID" value="XCJ18035.1"/>
    <property type="molecule type" value="Genomic_DNA"/>
</dbReference>
<dbReference type="PROSITE" id="PS00584">
    <property type="entry name" value="PFKB_KINASES_2"/>
    <property type="match status" value="1"/>
</dbReference>
<feature type="binding site" evidence="12">
    <location>
        <begin position="220"/>
        <end position="225"/>
    </location>
    <ligand>
        <name>ATP</name>
        <dbReference type="ChEBI" id="CHEBI:30616"/>
    </ligand>
</feature>
<feature type="binding site" evidence="12">
    <location>
        <position position="139"/>
    </location>
    <ligand>
        <name>substrate</name>
    </ligand>
</feature>
<feature type="binding site" evidence="12">
    <location>
        <begin position="11"/>
        <end position="13"/>
    </location>
    <ligand>
        <name>substrate</name>
    </ligand>
</feature>
<keyword evidence="11 12" id="KW-0119">Carbohydrate metabolism</keyword>
<evidence type="ECO:0000256" key="4">
    <source>
        <dbReference type="ARBA" id="ARBA00022679"/>
    </source>
</evidence>
<dbReference type="GO" id="GO:0005524">
    <property type="term" value="F:ATP binding"/>
    <property type="evidence" value="ECO:0007669"/>
    <property type="project" value="UniProtKB-UniRule"/>
</dbReference>
<keyword evidence="9 12" id="KW-0460">Magnesium</keyword>